<evidence type="ECO:0000313" key="1">
    <source>
        <dbReference type="EMBL" id="KAF9058303.1"/>
    </source>
</evidence>
<dbReference type="EMBL" id="JADNRY010000398">
    <property type="protein sequence ID" value="KAF9058303.1"/>
    <property type="molecule type" value="Genomic_DNA"/>
</dbReference>
<organism evidence="1 2">
    <name type="scientific">Rhodocollybia butyracea</name>
    <dbReference type="NCBI Taxonomy" id="206335"/>
    <lineage>
        <taxon>Eukaryota</taxon>
        <taxon>Fungi</taxon>
        <taxon>Dikarya</taxon>
        <taxon>Basidiomycota</taxon>
        <taxon>Agaricomycotina</taxon>
        <taxon>Agaricomycetes</taxon>
        <taxon>Agaricomycetidae</taxon>
        <taxon>Agaricales</taxon>
        <taxon>Marasmiineae</taxon>
        <taxon>Omphalotaceae</taxon>
        <taxon>Rhodocollybia</taxon>
    </lineage>
</organism>
<gene>
    <name evidence="1" type="ORF">BDP27DRAFT_1408409</name>
</gene>
<sequence length="152" mass="16944">MASAKVFENASQLTIHGSEFNAIAGDQVTVNHNYTGDGPSTHLISGRRDLFQFCIIPDGDVFVLSTRSSVIKDSQDKTIDMFKTVALTWVTKLRQLLELSREKPSWGVRVYEGTRQTLALARIVISSPRPNSGPSYDISTKEPSLWSRIIPY</sequence>
<evidence type="ECO:0000313" key="2">
    <source>
        <dbReference type="Proteomes" id="UP000772434"/>
    </source>
</evidence>
<dbReference type="Proteomes" id="UP000772434">
    <property type="component" value="Unassembled WGS sequence"/>
</dbReference>
<keyword evidence="2" id="KW-1185">Reference proteome</keyword>
<name>A0A9P5P7B0_9AGAR</name>
<dbReference type="AlphaFoldDB" id="A0A9P5P7B0"/>
<reference evidence="1" key="1">
    <citation type="submission" date="2020-11" db="EMBL/GenBank/DDBJ databases">
        <authorList>
            <consortium name="DOE Joint Genome Institute"/>
            <person name="Ahrendt S."/>
            <person name="Riley R."/>
            <person name="Andreopoulos W."/>
            <person name="Labutti K."/>
            <person name="Pangilinan J."/>
            <person name="Ruiz-Duenas F.J."/>
            <person name="Barrasa J.M."/>
            <person name="Sanchez-Garcia M."/>
            <person name="Camarero S."/>
            <person name="Miyauchi S."/>
            <person name="Serrano A."/>
            <person name="Linde D."/>
            <person name="Babiker R."/>
            <person name="Drula E."/>
            <person name="Ayuso-Fernandez I."/>
            <person name="Pacheco R."/>
            <person name="Padilla G."/>
            <person name="Ferreira P."/>
            <person name="Barriuso J."/>
            <person name="Kellner H."/>
            <person name="Castanera R."/>
            <person name="Alfaro M."/>
            <person name="Ramirez L."/>
            <person name="Pisabarro A.G."/>
            <person name="Kuo A."/>
            <person name="Tritt A."/>
            <person name="Lipzen A."/>
            <person name="He G."/>
            <person name="Yan M."/>
            <person name="Ng V."/>
            <person name="Cullen D."/>
            <person name="Martin F."/>
            <person name="Rosso M.-N."/>
            <person name="Henrissat B."/>
            <person name="Hibbett D."/>
            <person name="Martinez A.T."/>
            <person name="Grigoriev I.V."/>
        </authorList>
    </citation>
    <scope>NUCLEOTIDE SEQUENCE</scope>
    <source>
        <strain evidence="1">AH 40177</strain>
    </source>
</reference>
<comment type="caution">
    <text evidence="1">The sequence shown here is derived from an EMBL/GenBank/DDBJ whole genome shotgun (WGS) entry which is preliminary data.</text>
</comment>
<proteinExistence type="predicted"/>
<accession>A0A9P5P7B0</accession>
<dbReference type="OrthoDB" id="2924458at2759"/>
<protein>
    <submittedName>
        <fullName evidence="1">Uncharacterized protein</fullName>
    </submittedName>
</protein>